<dbReference type="GO" id="GO:0070818">
    <property type="term" value="F:protoporphyrinogen oxidase activity"/>
    <property type="evidence" value="ECO:0007669"/>
    <property type="project" value="UniProtKB-UniRule"/>
</dbReference>
<evidence type="ECO:0000256" key="8">
    <source>
        <dbReference type="ARBA" id="ARBA00022723"/>
    </source>
</evidence>
<evidence type="ECO:0000256" key="7">
    <source>
        <dbReference type="ARBA" id="ARBA00022692"/>
    </source>
</evidence>
<evidence type="ECO:0000256" key="4">
    <source>
        <dbReference type="ARBA" id="ARBA00017504"/>
    </source>
</evidence>
<proteinExistence type="inferred from homology"/>
<keyword evidence="12 14" id="KW-0472">Membrane</keyword>
<gene>
    <name evidence="16" type="ORF">GCM10011498_27760</name>
</gene>
<evidence type="ECO:0000256" key="3">
    <source>
        <dbReference type="ARBA" id="ARBA00006501"/>
    </source>
</evidence>
<dbReference type="Pfam" id="PF03653">
    <property type="entry name" value="UPF0093"/>
    <property type="match status" value="1"/>
</dbReference>
<evidence type="ECO:0000313" key="16">
    <source>
        <dbReference type="EMBL" id="GGA25322.1"/>
    </source>
</evidence>
<feature type="transmembrane region" description="Helical" evidence="15">
    <location>
        <begin position="14"/>
        <end position="35"/>
    </location>
</feature>
<keyword evidence="7 15" id="KW-0812">Transmembrane</keyword>
<name>A0A916R166_9RHOB</name>
<sequence>MVEWILSTIPLFKVVHIAALLTWCGGLLALPLMLSRHDPDGLAEDYRRIRHATHNVYTLVVTPAAVFTVIAGTWLIFLRGVFVPWLFAKLVFVVLLVVAHVWIGHIVAKVAELPEDHTPPRPTLPLLAVCVPIVAILILVLAKPALDGITFPDWLLEPRGGQLPFEVPS</sequence>
<dbReference type="EMBL" id="BMKA01000004">
    <property type="protein sequence ID" value="GGA25322.1"/>
    <property type="molecule type" value="Genomic_DNA"/>
</dbReference>
<dbReference type="Proteomes" id="UP000628017">
    <property type="component" value="Unassembled WGS sequence"/>
</dbReference>
<keyword evidence="10" id="KW-0560">Oxidoreductase</keyword>
<protein>
    <recommendedName>
        <fullName evidence="4 14">Protoporphyrinogen IX oxidase</fullName>
        <ecNumber evidence="14">1.3.99.-</ecNumber>
    </recommendedName>
</protein>
<comment type="catalytic activity">
    <reaction evidence="13 14">
        <text>protoporphyrinogen IX + 3 A = protoporphyrin IX + 3 AH2</text>
        <dbReference type="Rhea" id="RHEA:62000"/>
        <dbReference type="ChEBI" id="CHEBI:13193"/>
        <dbReference type="ChEBI" id="CHEBI:17499"/>
        <dbReference type="ChEBI" id="CHEBI:57306"/>
        <dbReference type="ChEBI" id="CHEBI:57307"/>
    </reaction>
</comment>
<comment type="function">
    <text evidence="14">Catalyzes the oxidation of protoporphyrinogen IX to protoporphyrin IX.</text>
</comment>
<evidence type="ECO:0000256" key="14">
    <source>
        <dbReference type="PIRNR" id="PIRNR004638"/>
    </source>
</evidence>
<keyword evidence="11 14" id="KW-0408">Iron</keyword>
<dbReference type="PIRSF" id="PIRSF004638">
    <property type="entry name" value="UCP004638"/>
    <property type="match status" value="1"/>
</dbReference>
<keyword evidence="17" id="KW-1185">Reference proteome</keyword>
<comment type="subcellular location">
    <subcellularLocation>
        <location evidence="1">Cell membrane</location>
        <topology evidence="1">Multi-pass membrane protein</topology>
    </subcellularLocation>
</comment>
<keyword evidence="6 14" id="KW-0349">Heme</keyword>
<evidence type="ECO:0000256" key="2">
    <source>
        <dbReference type="ARBA" id="ARBA00005073"/>
    </source>
</evidence>
<feature type="transmembrane region" description="Helical" evidence="15">
    <location>
        <begin position="83"/>
        <end position="103"/>
    </location>
</feature>
<keyword evidence="5 14" id="KW-1003">Cell membrane</keyword>
<accession>A0A916R166</accession>
<reference evidence="16" key="2">
    <citation type="submission" date="2020-09" db="EMBL/GenBank/DDBJ databases">
        <authorList>
            <person name="Sun Q."/>
            <person name="Zhou Y."/>
        </authorList>
    </citation>
    <scope>NUCLEOTIDE SEQUENCE</scope>
    <source>
        <strain evidence="16">CGMCC 1.15880</strain>
    </source>
</reference>
<dbReference type="AlphaFoldDB" id="A0A916R166"/>
<dbReference type="GO" id="GO:0046872">
    <property type="term" value="F:metal ion binding"/>
    <property type="evidence" value="ECO:0007669"/>
    <property type="project" value="UniProtKB-UniRule"/>
</dbReference>
<evidence type="ECO:0000256" key="15">
    <source>
        <dbReference type="SAM" id="Phobius"/>
    </source>
</evidence>
<comment type="cofactor">
    <cofactor evidence="14">
        <name>heme b</name>
        <dbReference type="ChEBI" id="CHEBI:60344"/>
    </cofactor>
    <text evidence="14">Binds 1 heme b (iron(II)-protoporphyrin IX) group per subunit.</text>
</comment>
<evidence type="ECO:0000256" key="6">
    <source>
        <dbReference type="ARBA" id="ARBA00022617"/>
    </source>
</evidence>
<dbReference type="GO" id="GO:0005886">
    <property type="term" value="C:plasma membrane"/>
    <property type="evidence" value="ECO:0007669"/>
    <property type="project" value="UniProtKB-SubCell"/>
</dbReference>
<organism evidence="16 17">
    <name type="scientific">Neptunicoccus cionae</name>
    <dbReference type="NCBI Taxonomy" id="2035344"/>
    <lineage>
        <taxon>Bacteria</taxon>
        <taxon>Pseudomonadati</taxon>
        <taxon>Pseudomonadota</taxon>
        <taxon>Alphaproteobacteria</taxon>
        <taxon>Rhodobacterales</taxon>
        <taxon>Paracoccaceae</taxon>
        <taxon>Neptunicoccus</taxon>
    </lineage>
</organism>
<evidence type="ECO:0000256" key="12">
    <source>
        <dbReference type="ARBA" id="ARBA00023136"/>
    </source>
</evidence>
<evidence type="ECO:0000256" key="9">
    <source>
        <dbReference type="ARBA" id="ARBA00022989"/>
    </source>
</evidence>
<dbReference type="EC" id="1.3.99.-" evidence="14"/>
<reference evidence="16" key="1">
    <citation type="journal article" date="2014" name="Int. J. Syst. Evol. Microbiol.">
        <title>Complete genome sequence of Corynebacterium casei LMG S-19264T (=DSM 44701T), isolated from a smear-ripened cheese.</title>
        <authorList>
            <consortium name="US DOE Joint Genome Institute (JGI-PGF)"/>
            <person name="Walter F."/>
            <person name="Albersmeier A."/>
            <person name="Kalinowski J."/>
            <person name="Ruckert C."/>
        </authorList>
    </citation>
    <scope>NUCLEOTIDE SEQUENCE</scope>
    <source>
        <strain evidence="16">CGMCC 1.15880</strain>
    </source>
</reference>
<feature type="transmembrane region" description="Helical" evidence="15">
    <location>
        <begin position="56"/>
        <end position="77"/>
    </location>
</feature>
<evidence type="ECO:0000313" key="17">
    <source>
        <dbReference type="Proteomes" id="UP000628017"/>
    </source>
</evidence>
<evidence type="ECO:0000256" key="13">
    <source>
        <dbReference type="ARBA" id="ARBA00048390"/>
    </source>
</evidence>
<evidence type="ECO:0000256" key="1">
    <source>
        <dbReference type="ARBA" id="ARBA00004651"/>
    </source>
</evidence>
<keyword evidence="9 15" id="KW-1133">Transmembrane helix</keyword>
<comment type="pathway">
    <text evidence="2 14">Porphyrin-containing compound metabolism; protoporphyrin-IX biosynthesis; protoporphyrin-IX from protoporphyrinogen-IX: step 1/1.</text>
</comment>
<evidence type="ECO:0000256" key="10">
    <source>
        <dbReference type="ARBA" id="ARBA00023002"/>
    </source>
</evidence>
<dbReference type="GO" id="GO:0006782">
    <property type="term" value="P:protoporphyrinogen IX biosynthetic process"/>
    <property type="evidence" value="ECO:0007669"/>
    <property type="project" value="UniProtKB-UniRule"/>
</dbReference>
<dbReference type="PANTHER" id="PTHR40255:SF1">
    <property type="entry name" value="PROTOPORPHYRINOGEN IX OXIDASE"/>
    <property type="match status" value="1"/>
</dbReference>
<dbReference type="InterPro" id="IPR005265">
    <property type="entry name" value="HemJ-like"/>
</dbReference>
<comment type="similarity">
    <text evidence="3 14">Belongs to the HemJ family.</text>
</comment>
<evidence type="ECO:0000256" key="11">
    <source>
        <dbReference type="ARBA" id="ARBA00023004"/>
    </source>
</evidence>
<keyword evidence="8 14" id="KW-0479">Metal-binding</keyword>
<feature type="transmembrane region" description="Helical" evidence="15">
    <location>
        <begin position="124"/>
        <end position="146"/>
    </location>
</feature>
<dbReference type="PANTHER" id="PTHR40255">
    <property type="entry name" value="UPF0093 MEMBRANE PROTEIN SLR1790"/>
    <property type="match status" value="1"/>
</dbReference>
<comment type="caution">
    <text evidence="16">The sequence shown here is derived from an EMBL/GenBank/DDBJ whole genome shotgun (WGS) entry which is preliminary data.</text>
</comment>
<evidence type="ECO:0000256" key="5">
    <source>
        <dbReference type="ARBA" id="ARBA00022475"/>
    </source>
</evidence>